<dbReference type="PANTHER" id="PTHR43280">
    <property type="entry name" value="ARAC-FAMILY TRANSCRIPTIONAL REGULATOR"/>
    <property type="match status" value="1"/>
</dbReference>
<dbReference type="PANTHER" id="PTHR43280:SF28">
    <property type="entry name" value="HTH-TYPE TRANSCRIPTIONAL ACTIVATOR RHAS"/>
    <property type="match status" value="1"/>
</dbReference>
<dbReference type="RefSeq" id="WP_126143323.1">
    <property type="nucleotide sequence ID" value="NZ_RXHU01000066.1"/>
</dbReference>
<dbReference type="GO" id="GO:0003700">
    <property type="term" value="F:DNA-binding transcription factor activity"/>
    <property type="evidence" value="ECO:0007669"/>
    <property type="project" value="InterPro"/>
</dbReference>
<reference evidence="7 8" key="1">
    <citation type="submission" date="2018-12" db="EMBL/GenBank/DDBJ databases">
        <title>Bacillus ochoae sp. nov., Paenibacillus whitsoniae sp. nov., Paenibacillus spiritus sp. nov. Isolated from the Mars Exploration Rover during spacecraft assembly.</title>
        <authorList>
            <person name="Seuylemezian A."/>
            <person name="Vaishampayan P."/>
        </authorList>
    </citation>
    <scope>NUCLEOTIDE SEQUENCE [LARGE SCALE GENOMIC DNA]</scope>
    <source>
        <strain evidence="7 8">MER 54</strain>
    </source>
</reference>
<dbReference type="InterPro" id="IPR020449">
    <property type="entry name" value="Tscrpt_reg_AraC-type_HTH"/>
</dbReference>
<evidence type="ECO:0000256" key="3">
    <source>
        <dbReference type="ARBA" id="ARBA00023163"/>
    </source>
</evidence>
<proteinExistence type="predicted"/>
<accession>A0A430J9K2</accession>
<evidence type="ECO:0000256" key="1">
    <source>
        <dbReference type="ARBA" id="ARBA00023015"/>
    </source>
</evidence>
<dbReference type="CDD" id="cd17536">
    <property type="entry name" value="REC_YesN-like"/>
    <property type="match status" value="1"/>
</dbReference>
<keyword evidence="8" id="KW-1185">Reference proteome</keyword>
<dbReference type="InterPro" id="IPR018060">
    <property type="entry name" value="HTH_AraC"/>
</dbReference>
<dbReference type="Pfam" id="PF12833">
    <property type="entry name" value="HTH_18"/>
    <property type="match status" value="1"/>
</dbReference>
<dbReference type="OrthoDB" id="159632at2"/>
<evidence type="ECO:0000256" key="2">
    <source>
        <dbReference type="ARBA" id="ARBA00023125"/>
    </source>
</evidence>
<evidence type="ECO:0000313" key="8">
    <source>
        <dbReference type="Proteomes" id="UP000276128"/>
    </source>
</evidence>
<keyword evidence="1" id="KW-0805">Transcription regulation</keyword>
<keyword evidence="2" id="KW-0238">DNA-binding</keyword>
<protein>
    <submittedName>
        <fullName evidence="7">Helix-turn-helix domain-containing protein</fullName>
    </submittedName>
</protein>
<dbReference type="SMART" id="SM00342">
    <property type="entry name" value="HTH_ARAC"/>
    <property type="match status" value="1"/>
</dbReference>
<dbReference type="Gene3D" id="3.40.50.2300">
    <property type="match status" value="1"/>
</dbReference>
<dbReference type="AlphaFoldDB" id="A0A430J9K2"/>
<feature type="modified residue" description="4-aspartylphosphate" evidence="4">
    <location>
        <position position="57"/>
    </location>
</feature>
<evidence type="ECO:0000259" key="5">
    <source>
        <dbReference type="PROSITE" id="PS01124"/>
    </source>
</evidence>
<dbReference type="Proteomes" id="UP000276128">
    <property type="component" value="Unassembled WGS sequence"/>
</dbReference>
<dbReference type="SUPFAM" id="SSF46689">
    <property type="entry name" value="Homeodomain-like"/>
    <property type="match status" value="2"/>
</dbReference>
<feature type="domain" description="HTH araC/xylS-type" evidence="5">
    <location>
        <begin position="237"/>
        <end position="335"/>
    </location>
</feature>
<dbReference type="PROSITE" id="PS00041">
    <property type="entry name" value="HTH_ARAC_FAMILY_1"/>
    <property type="match status" value="1"/>
</dbReference>
<sequence length="338" mass="38550">MSKVEVVIAEDELWIRSMIGEMVEKLGPEFHVVCEVGNGEDAWSYIEESWPSIVITDIMMPRKNGLWLAEQIATQELPIISIIVSGYDNFQYAKQAMRFGISEYVLKPVNEEELHDALRRSVQRLAGLSDTRQTIARIQKFAETLPDLAQTEVQQAIDHVVNETYRLKVPGHVRSKLLNALSNQMNAFLHGIDSGYPVRPLEAGTEAEVRRHFQGLIASWIDLYPKYANQHVRMAIRKVCEHLDEHYAKTYSLPEAAEMAHLSVSHFSSLFKKSTGLTYLNYVNQLRIEKAKEELLAPEVKIYEVAAAVGFASLPYFNRIFKQLTGVTPQEYRKRLGI</sequence>
<dbReference type="EMBL" id="RXHU01000066">
    <property type="protein sequence ID" value="RTE07159.1"/>
    <property type="molecule type" value="Genomic_DNA"/>
</dbReference>
<dbReference type="Pfam" id="PF00072">
    <property type="entry name" value="Response_reg"/>
    <property type="match status" value="1"/>
</dbReference>
<keyword evidence="3" id="KW-0804">Transcription</keyword>
<dbReference type="InterPro" id="IPR009057">
    <property type="entry name" value="Homeodomain-like_sf"/>
</dbReference>
<keyword evidence="4" id="KW-0597">Phosphoprotein</keyword>
<dbReference type="InterPro" id="IPR018062">
    <property type="entry name" value="HTH_AraC-typ_CS"/>
</dbReference>
<dbReference type="InterPro" id="IPR001789">
    <property type="entry name" value="Sig_transdc_resp-reg_receiver"/>
</dbReference>
<comment type="caution">
    <text evidence="7">The sequence shown here is derived from an EMBL/GenBank/DDBJ whole genome shotgun (WGS) entry which is preliminary data.</text>
</comment>
<dbReference type="PRINTS" id="PR00032">
    <property type="entry name" value="HTHARAC"/>
</dbReference>
<feature type="domain" description="Response regulatory" evidence="6">
    <location>
        <begin position="5"/>
        <end position="122"/>
    </location>
</feature>
<dbReference type="GO" id="GO:0000160">
    <property type="term" value="P:phosphorelay signal transduction system"/>
    <property type="evidence" value="ECO:0007669"/>
    <property type="project" value="InterPro"/>
</dbReference>
<evidence type="ECO:0000256" key="4">
    <source>
        <dbReference type="PROSITE-ProRule" id="PRU00169"/>
    </source>
</evidence>
<dbReference type="PROSITE" id="PS01124">
    <property type="entry name" value="HTH_ARAC_FAMILY_2"/>
    <property type="match status" value="1"/>
</dbReference>
<evidence type="ECO:0000313" key="7">
    <source>
        <dbReference type="EMBL" id="RTE07159.1"/>
    </source>
</evidence>
<dbReference type="GO" id="GO:0043565">
    <property type="term" value="F:sequence-specific DNA binding"/>
    <property type="evidence" value="ECO:0007669"/>
    <property type="project" value="InterPro"/>
</dbReference>
<name>A0A430J9K2_9BACL</name>
<dbReference type="PROSITE" id="PS50110">
    <property type="entry name" value="RESPONSE_REGULATORY"/>
    <property type="match status" value="1"/>
</dbReference>
<gene>
    <name evidence="7" type="ORF">EJQ19_21645</name>
</gene>
<organism evidence="7 8">
    <name type="scientific">Paenibacillus whitsoniae</name>
    <dbReference type="NCBI Taxonomy" id="2496558"/>
    <lineage>
        <taxon>Bacteria</taxon>
        <taxon>Bacillati</taxon>
        <taxon>Bacillota</taxon>
        <taxon>Bacilli</taxon>
        <taxon>Bacillales</taxon>
        <taxon>Paenibacillaceae</taxon>
        <taxon>Paenibacillus</taxon>
    </lineage>
</organism>
<dbReference type="SMART" id="SM00448">
    <property type="entry name" value="REC"/>
    <property type="match status" value="1"/>
</dbReference>
<evidence type="ECO:0000259" key="6">
    <source>
        <dbReference type="PROSITE" id="PS50110"/>
    </source>
</evidence>
<dbReference type="InterPro" id="IPR011006">
    <property type="entry name" value="CheY-like_superfamily"/>
</dbReference>
<dbReference type="SUPFAM" id="SSF52172">
    <property type="entry name" value="CheY-like"/>
    <property type="match status" value="1"/>
</dbReference>
<dbReference type="Gene3D" id="1.10.10.60">
    <property type="entry name" value="Homeodomain-like"/>
    <property type="match status" value="2"/>
</dbReference>